<name>A0ABW0WCH5_STRNO</name>
<accession>A0ABW0WCH5</accession>
<evidence type="ECO:0000313" key="2">
    <source>
        <dbReference type="Proteomes" id="UP001596065"/>
    </source>
</evidence>
<reference evidence="2" key="1">
    <citation type="journal article" date="2019" name="Int. J. Syst. Evol. Microbiol.">
        <title>The Global Catalogue of Microorganisms (GCM) 10K type strain sequencing project: providing services to taxonomists for standard genome sequencing and annotation.</title>
        <authorList>
            <consortium name="The Broad Institute Genomics Platform"/>
            <consortium name="The Broad Institute Genome Sequencing Center for Infectious Disease"/>
            <person name="Wu L."/>
            <person name="Ma J."/>
        </authorList>
    </citation>
    <scope>NUCLEOTIDE SEQUENCE [LARGE SCALE GENOMIC DNA]</scope>
    <source>
        <strain evidence="2">KCTC 5701</strain>
    </source>
</reference>
<sequence length="207" mass="22650">MASAEPSLIRTPRAQLIADLITPMNRHGGRVVEVDAHTVIPDLIDLLDAANARVRGMRAVVVELDTPDGPVPAAALRSAVGLAERSDFVKLWGLALEAVHGKPTTIDEVIAWSKVPLEDRFDQAYPGVQLHSNKGYESESTLYARGWSAVVQLARLLRAAITAWPEPNWPTQVRRETFLRNAVAAWSEGRVDDLRALIAEYDQDAGA</sequence>
<organism evidence="1 2">
    <name type="scientific">Streptomyces nogalater</name>
    <dbReference type="NCBI Taxonomy" id="38314"/>
    <lineage>
        <taxon>Bacteria</taxon>
        <taxon>Bacillati</taxon>
        <taxon>Actinomycetota</taxon>
        <taxon>Actinomycetes</taxon>
        <taxon>Kitasatosporales</taxon>
        <taxon>Streptomycetaceae</taxon>
        <taxon>Streptomyces</taxon>
    </lineage>
</organism>
<protein>
    <submittedName>
        <fullName evidence="1">Uncharacterized protein</fullName>
    </submittedName>
</protein>
<dbReference type="RefSeq" id="WP_344347238.1">
    <property type="nucleotide sequence ID" value="NZ_BAAASM010000009.1"/>
</dbReference>
<evidence type="ECO:0000313" key="1">
    <source>
        <dbReference type="EMBL" id="MFC5654469.1"/>
    </source>
</evidence>
<proteinExistence type="predicted"/>
<gene>
    <name evidence="1" type="ORF">ACFP3J_03045</name>
</gene>
<dbReference type="Proteomes" id="UP001596065">
    <property type="component" value="Unassembled WGS sequence"/>
</dbReference>
<dbReference type="EMBL" id="JBHSOE010000003">
    <property type="protein sequence ID" value="MFC5654469.1"/>
    <property type="molecule type" value="Genomic_DNA"/>
</dbReference>
<comment type="caution">
    <text evidence="1">The sequence shown here is derived from an EMBL/GenBank/DDBJ whole genome shotgun (WGS) entry which is preliminary data.</text>
</comment>
<keyword evidence="2" id="KW-1185">Reference proteome</keyword>